<dbReference type="InterPro" id="IPR018170">
    <property type="entry name" value="Aldo/ket_reductase_CS"/>
</dbReference>
<dbReference type="PROSITE" id="PS00062">
    <property type="entry name" value="ALDOKETO_REDUCTASE_2"/>
    <property type="match status" value="1"/>
</dbReference>
<evidence type="ECO:0000256" key="1">
    <source>
        <dbReference type="ARBA" id="ARBA00023002"/>
    </source>
</evidence>
<evidence type="ECO:0000313" key="4">
    <source>
        <dbReference type="Proteomes" id="UP000325902"/>
    </source>
</evidence>
<evidence type="ECO:0000313" key="3">
    <source>
        <dbReference type="EMBL" id="KAB2581348.1"/>
    </source>
</evidence>
<dbReference type="OrthoDB" id="48988at2759"/>
<dbReference type="InterPro" id="IPR050523">
    <property type="entry name" value="AKR_Detox_Biosynth"/>
</dbReference>
<sequence length="317" mass="33966">MSNRPVLIFGGASIGSTYTTPEAVKELLSTLQSLGIRKIDTAARYPPTSPGTSELLLGDAGAAHQGFTIDTKILASGDGSGNLAPAAIEQSLQGSYERLKLENARVNVLYCHRPDNQTPLEEQAAALQAQYEKGLFKQLGVSNFSPEVLSEFIEICDRKGYIKPSVYQGQYNLVCRGSEDALFPTLRKHGIVFNAFSPLAGGFLTGRLTANETEGTRFADGNVMGQAYKAQYDKEEMHNAIASLNDIIESLGISKIEASLRWICFHSALGAQDGVILGASKPAQLVSNVEAVAKGPLPEKVVTAMDAIWRSISGKAD</sequence>
<organism evidence="3 4">
    <name type="scientific">Lasiodiplodia theobromae</name>
    <dbReference type="NCBI Taxonomy" id="45133"/>
    <lineage>
        <taxon>Eukaryota</taxon>
        <taxon>Fungi</taxon>
        <taxon>Dikarya</taxon>
        <taxon>Ascomycota</taxon>
        <taxon>Pezizomycotina</taxon>
        <taxon>Dothideomycetes</taxon>
        <taxon>Dothideomycetes incertae sedis</taxon>
        <taxon>Botryosphaeriales</taxon>
        <taxon>Botryosphaeriaceae</taxon>
        <taxon>Lasiodiplodia</taxon>
    </lineage>
</organism>
<keyword evidence="1" id="KW-0560">Oxidoreductase</keyword>
<evidence type="ECO:0000259" key="2">
    <source>
        <dbReference type="Pfam" id="PF00248"/>
    </source>
</evidence>
<reference evidence="3 4" key="1">
    <citation type="journal article" date="2019" name="Sci. Rep.">
        <title>A multi-omics analysis of the grapevine pathogen Lasiodiplodia theobromae reveals that temperature affects the expression of virulence- and pathogenicity-related genes.</title>
        <authorList>
            <person name="Felix C."/>
            <person name="Meneses R."/>
            <person name="Goncalves M.F.M."/>
            <person name="Tilleman L."/>
            <person name="Duarte A.S."/>
            <person name="Jorrin-Novo J.V."/>
            <person name="Van de Peer Y."/>
            <person name="Deforce D."/>
            <person name="Van Nieuwerburgh F."/>
            <person name="Esteves A.C."/>
            <person name="Alves A."/>
        </authorList>
    </citation>
    <scope>NUCLEOTIDE SEQUENCE [LARGE SCALE GENOMIC DNA]</scope>
    <source>
        <strain evidence="3 4">LA-SOL3</strain>
    </source>
</reference>
<gene>
    <name evidence="3" type="primary">Akr7a3_1</name>
    <name evidence="3" type="ORF">DBV05_g159</name>
</gene>
<dbReference type="SUPFAM" id="SSF51430">
    <property type="entry name" value="NAD(P)-linked oxidoreductase"/>
    <property type="match status" value="1"/>
</dbReference>
<dbReference type="InterPro" id="IPR036812">
    <property type="entry name" value="NAD(P)_OxRdtase_dom_sf"/>
</dbReference>
<dbReference type="PANTHER" id="PTHR43364">
    <property type="entry name" value="NADH-SPECIFIC METHYLGLYOXAL REDUCTASE-RELATED"/>
    <property type="match status" value="1"/>
</dbReference>
<accession>A0A5N5DTF6</accession>
<name>A0A5N5DTF6_9PEZI</name>
<dbReference type="Gene3D" id="3.20.20.100">
    <property type="entry name" value="NADP-dependent oxidoreductase domain"/>
    <property type="match status" value="1"/>
</dbReference>
<dbReference type="InterPro" id="IPR023210">
    <property type="entry name" value="NADP_OxRdtase_dom"/>
</dbReference>
<proteinExistence type="predicted"/>
<dbReference type="CDD" id="cd19075">
    <property type="entry name" value="AKR_AKR7A1-5"/>
    <property type="match status" value="1"/>
</dbReference>
<feature type="domain" description="NADP-dependent oxidoreductase" evidence="2">
    <location>
        <begin position="7"/>
        <end position="309"/>
    </location>
</feature>
<dbReference type="Pfam" id="PF00248">
    <property type="entry name" value="Aldo_ket_red"/>
    <property type="match status" value="1"/>
</dbReference>
<comment type="caution">
    <text evidence="3">The sequence shown here is derived from an EMBL/GenBank/DDBJ whole genome shotgun (WGS) entry which is preliminary data.</text>
</comment>
<dbReference type="AlphaFoldDB" id="A0A5N5DTF6"/>
<dbReference type="PANTHER" id="PTHR43364:SF4">
    <property type="entry name" value="NAD(P)-LINKED OXIDOREDUCTASE SUPERFAMILY PROTEIN"/>
    <property type="match status" value="1"/>
</dbReference>
<dbReference type="GO" id="GO:0016491">
    <property type="term" value="F:oxidoreductase activity"/>
    <property type="evidence" value="ECO:0007669"/>
    <property type="project" value="UniProtKB-KW"/>
</dbReference>
<keyword evidence="4" id="KW-1185">Reference proteome</keyword>
<dbReference type="EMBL" id="VCHE01000001">
    <property type="protein sequence ID" value="KAB2581348.1"/>
    <property type="molecule type" value="Genomic_DNA"/>
</dbReference>
<protein>
    <submittedName>
        <fullName evidence="3">Aflatoxin B1 aldehyde reductase member 3</fullName>
    </submittedName>
</protein>
<dbReference type="Proteomes" id="UP000325902">
    <property type="component" value="Unassembled WGS sequence"/>
</dbReference>